<reference evidence="1 2" key="1">
    <citation type="submission" date="2019-02" db="EMBL/GenBank/DDBJ databases">
        <title>Deep-cultivation of Planctomycetes and their phenomic and genomic characterization uncovers novel biology.</title>
        <authorList>
            <person name="Wiegand S."/>
            <person name="Jogler M."/>
            <person name="Boedeker C."/>
            <person name="Pinto D."/>
            <person name="Vollmers J."/>
            <person name="Rivas-Marin E."/>
            <person name="Kohn T."/>
            <person name="Peeters S.H."/>
            <person name="Heuer A."/>
            <person name="Rast P."/>
            <person name="Oberbeckmann S."/>
            <person name="Bunk B."/>
            <person name="Jeske O."/>
            <person name="Meyerdierks A."/>
            <person name="Storesund J.E."/>
            <person name="Kallscheuer N."/>
            <person name="Luecker S."/>
            <person name="Lage O.M."/>
            <person name="Pohl T."/>
            <person name="Merkel B.J."/>
            <person name="Hornburger P."/>
            <person name="Mueller R.-W."/>
            <person name="Bruemmer F."/>
            <person name="Labrenz M."/>
            <person name="Spormann A.M."/>
            <person name="Op den Camp H."/>
            <person name="Overmann J."/>
            <person name="Amann R."/>
            <person name="Jetten M.S.M."/>
            <person name="Mascher T."/>
            <person name="Medema M.H."/>
            <person name="Devos D.P."/>
            <person name="Kaster A.-K."/>
            <person name="Ovreas L."/>
            <person name="Rohde M."/>
            <person name="Galperin M.Y."/>
            <person name="Jogler C."/>
        </authorList>
    </citation>
    <scope>NUCLEOTIDE SEQUENCE [LARGE SCALE GENOMIC DNA]</scope>
    <source>
        <strain evidence="1 2">ETA_A8</strain>
    </source>
</reference>
<dbReference type="EMBL" id="CP036274">
    <property type="protein sequence ID" value="QDU26389.1"/>
    <property type="molecule type" value="Genomic_DNA"/>
</dbReference>
<sequence>MTQDIDVVVDPRQLFTHLDRVLAELKLRSFLFEPSVVQQAIRDGGMFQLLDTAEALKLDIYTRELIPGELDRSEVIEVFIGVKLPIVSRADAAASKLVWISKGSHKSRRDLRQRWQ</sequence>
<dbReference type="KEGG" id="aagg:ETAA8_14670"/>
<dbReference type="Pfam" id="PF08843">
    <property type="entry name" value="AbiEii"/>
    <property type="match status" value="1"/>
</dbReference>
<evidence type="ECO:0000313" key="2">
    <source>
        <dbReference type="Proteomes" id="UP000315017"/>
    </source>
</evidence>
<proteinExistence type="predicted"/>
<name>A0A517Y819_9BACT</name>
<dbReference type="InterPro" id="IPR014942">
    <property type="entry name" value="AbiEii"/>
</dbReference>
<evidence type="ECO:0000313" key="1">
    <source>
        <dbReference type="EMBL" id="QDU26389.1"/>
    </source>
</evidence>
<dbReference type="Proteomes" id="UP000315017">
    <property type="component" value="Chromosome"/>
</dbReference>
<protein>
    <submittedName>
        <fullName evidence="1">Uncharacterized protein</fullName>
    </submittedName>
</protein>
<keyword evidence="2" id="KW-1185">Reference proteome</keyword>
<accession>A0A517Y819</accession>
<organism evidence="1 2">
    <name type="scientific">Anatilimnocola aggregata</name>
    <dbReference type="NCBI Taxonomy" id="2528021"/>
    <lineage>
        <taxon>Bacteria</taxon>
        <taxon>Pseudomonadati</taxon>
        <taxon>Planctomycetota</taxon>
        <taxon>Planctomycetia</taxon>
        <taxon>Pirellulales</taxon>
        <taxon>Pirellulaceae</taxon>
        <taxon>Anatilimnocola</taxon>
    </lineage>
</organism>
<gene>
    <name evidence="1" type="ORF">ETAA8_14670</name>
</gene>
<dbReference type="AlphaFoldDB" id="A0A517Y819"/>